<reference evidence="11" key="1">
    <citation type="submission" date="2023-12" db="EMBL/GenBank/DDBJ databases">
        <title>Genome assembly of Anisodus tanguticus.</title>
        <authorList>
            <person name="Wang Y.-J."/>
        </authorList>
    </citation>
    <scope>NUCLEOTIDE SEQUENCE</scope>
    <source>
        <strain evidence="11">KB-2021</strain>
        <tissue evidence="11">Leaf</tissue>
    </source>
</reference>
<keyword evidence="4" id="KW-0963">Cytoplasm</keyword>
<comment type="catalytic activity">
    <reaction evidence="7">
        <text>an N(4)-(oligosaccharide-(1-&gt;3)-[oligosaccharide-(1-&gt;6)]-beta-D-Man-(1-&gt;4)-beta-D-GlcNAc-(1-&gt;4)-alpha-D-GlcNAc)-L-asparaginyl-[protein] + H2O = an oligosaccharide-(1-&gt;3)-[oligosaccharide-(1-&gt;6)]-beta-D-Man-(1-&gt;4)-D-GlcNAc + N(4)-(N-acetyl-beta-D-glucosaminyl)-L-asparaginyl-[protein]</text>
        <dbReference type="Rhea" id="RHEA:73067"/>
        <dbReference type="Rhea" id="RHEA-COMP:12603"/>
        <dbReference type="Rhea" id="RHEA-COMP:18176"/>
        <dbReference type="ChEBI" id="CHEBI:15377"/>
        <dbReference type="ChEBI" id="CHEBI:132248"/>
        <dbReference type="ChEBI" id="CHEBI:192714"/>
        <dbReference type="ChEBI" id="CHEBI:192715"/>
        <dbReference type="EC" id="3.2.1.96"/>
    </reaction>
</comment>
<dbReference type="InterPro" id="IPR032979">
    <property type="entry name" value="ENGase"/>
</dbReference>
<comment type="subcellular location">
    <subcellularLocation>
        <location evidence="1">Cytoplasm</location>
        <location evidence="1">Cytosol</location>
    </subcellularLocation>
</comment>
<evidence type="ECO:0000256" key="4">
    <source>
        <dbReference type="ARBA" id="ARBA00022490"/>
    </source>
</evidence>
<evidence type="ECO:0000256" key="3">
    <source>
        <dbReference type="ARBA" id="ARBA00012566"/>
    </source>
</evidence>
<keyword evidence="12" id="KW-1185">Reference proteome</keyword>
<evidence type="ECO:0000259" key="9">
    <source>
        <dbReference type="Pfam" id="PF03644"/>
    </source>
</evidence>
<organism evidence="11 12">
    <name type="scientific">Anisodus tanguticus</name>
    <dbReference type="NCBI Taxonomy" id="243964"/>
    <lineage>
        <taxon>Eukaryota</taxon>
        <taxon>Viridiplantae</taxon>
        <taxon>Streptophyta</taxon>
        <taxon>Embryophyta</taxon>
        <taxon>Tracheophyta</taxon>
        <taxon>Spermatophyta</taxon>
        <taxon>Magnoliopsida</taxon>
        <taxon>eudicotyledons</taxon>
        <taxon>Gunneridae</taxon>
        <taxon>Pentapetalae</taxon>
        <taxon>asterids</taxon>
        <taxon>lamiids</taxon>
        <taxon>Solanales</taxon>
        <taxon>Solanaceae</taxon>
        <taxon>Solanoideae</taxon>
        <taxon>Hyoscyameae</taxon>
        <taxon>Anisodus</taxon>
    </lineage>
</organism>
<dbReference type="InterPro" id="IPR005201">
    <property type="entry name" value="TIM_ENGase"/>
</dbReference>
<evidence type="ECO:0000259" key="10">
    <source>
        <dbReference type="Pfam" id="PF25529"/>
    </source>
</evidence>
<dbReference type="GO" id="GO:0006491">
    <property type="term" value="P:N-glycan processing"/>
    <property type="evidence" value="ECO:0007669"/>
    <property type="project" value="UniProtKB-ARBA"/>
</dbReference>
<feature type="domain" description="Cytosolic endo-beta-N-acetylglucosaminidase C-terminal" evidence="10">
    <location>
        <begin position="678"/>
        <end position="797"/>
    </location>
</feature>
<evidence type="ECO:0000313" key="11">
    <source>
        <dbReference type="EMBL" id="KAK4351297.1"/>
    </source>
</evidence>
<gene>
    <name evidence="11" type="ORF">RND71_030610</name>
</gene>
<dbReference type="Proteomes" id="UP001291623">
    <property type="component" value="Unassembled WGS sequence"/>
</dbReference>
<dbReference type="Gene3D" id="2.60.120.260">
    <property type="entry name" value="Galactose-binding domain-like"/>
    <property type="match status" value="1"/>
</dbReference>
<dbReference type="GO" id="GO:0005829">
    <property type="term" value="C:cytosol"/>
    <property type="evidence" value="ECO:0007669"/>
    <property type="project" value="UniProtKB-SubCell"/>
</dbReference>
<dbReference type="GO" id="GO:0033925">
    <property type="term" value="F:mannosyl-glycoprotein endo-beta-N-acetylglucosaminidase activity"/>
    <property type="evidence" value="ECO:0007669"/>
    <property type="project" value="UniProtKB-EC"/>
</dbReference>
<evidence type="ECO:0000256" key="8">
    <source>
        <dbReference type="ARBA" id="ARBA00060018"/>
    </source>
</evidence>
<dbReference type="Pfam" id="PF25529">
    <property type="entry name" value="Ig_ENGASE1_C"/>
    <property type="match status" value="1"/>
</dbReference>
<sequence length="871" mass="98677">MNSQQSIHHHSTCPLRFNFRSYFKSYHRQTLASLNSILNFFFFLLSKINPMAGKHDADATPPPFDPLEPSNPVSYPLKTLEELESRSYFDSFHLPFNKASVKLPPYATNELPKRPRLLVCHDMAGGYLDDKCIQGGNNPDAYAIWHWYLIDVFVYFSHSLVTLPPPCWTNTAHKHGVKVLGTFIMEWDEGKLLANKLLSSKDSARMYAERLSELAVALGFDGWLVNMEVSMDVGQIPNLKEFVSHLTQSMHSLVPGSLVIWYDSVTIDGNLNWQDQLNEKNKPFFDISDGLFVNYTWKENYPKKSAEVAGDRKFDVYMGIDVFGRNTYGGGQWTTNLALDVIKMDNVSAAIFAPGWVYETKQLPDFQTAQNRWWALVERSWDVSQNYPRTLPFYSNFDQGHGYHFSVDGKQVSQTPWNNISSQSFQPFLEFPGESTGGHLKVVVDGSPLFQSDDLSHMKSYLKHLTLEFWRKIVLSASFETAKHALSFDRLSMKHLRNAYELGITKAYHIKEPSYNGGGNLAFSGTLYDDFQFSARLFEGKLQLADSPVHFTYSVKSNGSSLLGLSLEFTSAVGEQKSVLLASSGDSLLTMSRFVRHFDNVIMPHCVTKLETEPSWVIQESSIAMEGYMLTKIHAVCYKLRPEVHKSESQGKTMAFSPSEYHAVLGHLAINSRTLNNDFPPSTSWLVDGNFTEWSSDSHGSRKLNVKLVWKLKDGKTHLFHKYYIYVKKHPNLSIAEPNGSVQLVQGYLGVAEVEAFYVSDLVVPFGTSSVKFIVQVCSLDGAFQKLEESPSLDLDVQGVTYFPFPATMEKELVQLVGHVHDDGGLHDHGDEMTFFYGDLHAHDDGYGIFYGDDHAHEEQEKKQNFEEMVK</sequence>
<evidence type="ECO:0000256" key="1">
    <source>
        <dbReference type="ARBA" id="ARBA00004514"/>
    </source>
</evidence>
<dbReference type="Gene3D" id="3.20.20.80">
    <property type="entry name" value="Glycosidases"/>
    <property type="match status" value="1"/>
</dbReference>
<evidence type="ECO:0000313" key="12">
    <source>
        <dbReference type="Proteomes" id="UP001291623"/>
    </source>
</evidence>
<proteinExistence type="inferred from homology"/>
<evidence type="ECO:0000256" key="7">
    <source>
        <dbReference type="ARBA" id="ARBA00034414"/>
    </source>
</evidence>
<dbReference type="PANTHER" id="PTHR13246:SF1">
    <property type="entry name" value="CYTOSOLIC ENDO-BETA-N-ACETYLGLUCOSAMINIDASE"/>
    <property type="match status" value="1"/>
</dbReference>
<name>A0AAE1RI13_9SOLA</name>
<evidence type="ECO:0000256" key="6">
    <source>
        <dbReference type="ARBA" id="ARBA00023295"/>
    </source>
</evidence>
<dbReference type="PANTHER" id="PTHR13246">
    <property type="entry name" value="ENDO BETA N-ACETYLGLUCOSAMINIDASE"/>
    <property type="match status" value="1"/>
</dbReference>
<accession>A0AAE1RI13</accession>
<dbReference type="FunFam" id="3.20.20.80:FF:000043">
    <property type="entry name" value="cytosolic endo-beta-N-acetylglucosaminidase"/>
    <property type="match status" value="1"/>
</dbReference>
<keyword evidence="6" id="KW-0326">Glycosidase</keyword>
<dbReference type="EMBL" id="JAVYJV010000016">
    <property type="protein sequence ID" value="KAK4351297.1"/>
    <property type="molecule type" value="Genomic_DNA"/>
</dbReference>
<dbReference type="EC" id="3.2.1.96" evidence="3"/>
<dbReference type="CDD" id="cd06547">
    <property type="entry name" value="GH85_ENGase"/>
    <property type="match status" value="1"/>
</dbReference>
<feature type="domain" description="Cytosolic endo-beta-N-acetylglucosaminidase TIM barrel" evidence="9">
    <location>
        <begin position="127"/>
        <end position="405"/>
    </location>
</feature>
<comment type="similarity">
    <text evidence="2">Belongs to the glycosyl hydrolase 85 family.</text>
</comment>
<evidence type="ECO:0000256" key="5">
    <source>
        <dbReference type="ARBA" id="ARBA00022801"/>
    </source>
</evidence>
<comment type="caution">
    <text evidence="11">The sequence shown here is derived from an EMBL/GenBank/DDBJ whole genome shotgun (WGS) entry which is preliminary data.</text>
</comment>
<protein>
    <recommendedName>
        <fullName evidence="3">mannosyl-glycoprotein endo-beta-N-acetylglucosaminidase</fullName>
        <ecNumber evidence="3">3.2.1.96</ecNumber>
    </recommendedName>
</protein>
<evidence type="ECO:0000256" key="2">
    <source>
        <dbReference type="ARBA" id="ARBA00007849"/>
    </source>
</evidence>
<comment type="function">
    <text evidence="8">Endoglycosidase that releases N-glycans from glycoproteins by cleaving the beta-1,4-glycosidic bond in the N,N'-diacetylchitobiose core. Involved in the production of high-mannose type N-glycans during plant development and fruit maturation.</text>
</comment>
<dbReference type="Pfam" id="PF03644">
    <property type="entry name" value="Glyco_hydro_85"/>
    <property type="match status" value="1"/>
</dbReference>
<dbReference type="InterPro" id="IPR057882">
    <property type="entry name" value="ENGase_C"/>
</dbReference>
<dbReference type="AlphaFoldDB" id="A0AAE1RI13"/>
<keyword evidence="5" id="KW-0378">Hydrolase</keyword>